<name>A0A0D2PIM1_HYPSF</name>
<reference evidence="3" key="1">
    <citation type="submission" date="2014-04" db="EMBL/GenBank/DDBJ databases">
        <title>Evolutionary Origins and Diversification of the Mycorrhizal Mutualists.</title>
        <authorList>
            <consortium name="DOE Joint Genome Institute"/>
            <consortium name="Mycorrhizal Genomics Consortium"/>
            <person name="Kohler A."/>
            <person name="Kuo A."/>
            <person name="Nagy L.G."/>
            <person name="Floudas D."/>
            <person name="Copeland A."/>
            <person name="Barry K.W."/>
            <person name="Cichocki N."/>
            <person name="Veneault-Fourrey C."/>
            <person name="LaButti K."/>
            <person name="Lindquist E.A."/>
            <person name="Lipzen A."/>
            <person name="Lundell T."/>
            <person name="Morin E."/>
            <person name="Murat C."/>
            <person name="Riley R."/>
            <person name="Ohm R."/>
            <person name="Sun H."/>
            <person name="Tunlid A."/>
            <person name="Henrissat B."/>
            <person name="Grigoriev I.V."/>
            <person name="Hibbett D.S."/>
            <person name="Martin F."/>
        </authorList>
    </citation>
    <scope>NUCLEOTIDE SEQUENCE [LARGE SCALE GENOMIC DNA]</scope>
    <source>
        <strain evidence="3">FD-334 SS-4</strain>
    </source>
</reference>
<dbReference type="InterPro" id="IPR011009">
    <property type="entry name" value="Kinase-like_dom_sf"/>
</dbReference>
<dbReference type="Pfam" id="PF17667">
    <property type="entry name" value="Pkinase_fungal"/>
    <property type="match status" value="2"/>
</dbReference>
<evidence type="ECO:0000259" key="1">
    <source>
        <dbReference type="Pfam" id="PF17667"/>
    </source>
</evidence>
<organism evidence="2 3">
    <name type="scientific">Hypholoma sublateritium (strain FD-334 SS-4)</name>
    <dbReference type="NCBI Taxonomy" id="945553"/>
    <lineage>
        <taxon>Eukaryota</taxon>
        <taxon>Fungi</taxon>
        <taxon>Dikarya</taxon>
        <taxon>Basidiomycota</taxon>
        <taxon>Agaricomycotina</taxon>
        <taxon>Agaricomycetes</taxon>
        <taxon>Agaricomycetidae</taxon>
        <taxon>Agaricales</taxon>
        <taxon>Agaricineae</taxon>
        <taxon>Strophariaceae</taxon>
        <taxon>Hypholoma</taxon>
    </lineage>
</organism>
<dbReference type="PANTHER" id="PTHR38248:SF2">
    <property type="entry name" value="FUNK1 11"/>
    <property type="match status" value="1"/>
</dbReference>
<dbReference type="Proteomes" id="UP000054270">
    <property type="component" value="Unassembled WGS sequence"/>
</dbReference>
<sequence length="403" mass="45491">MFDSQLHRQYVLGLAIFNTPADAPKFIFVLIDRVGVACTTPVYIRGVHATVLARIIFAFAYASDAVLGVDTRVSFDRLTGDPLSVIVEDQVFTIITEIYISPYVFGRGTRVYLVRDVRGCFHILKDSWIRSSHSSSEIEFIKKIAEIVQSEHLGDRAQVLSPRFVAGDEHICNTDDFRHLLTALEPAHIHRRIVTGPIGDPITSYRSRVECLQALVDVLDQLKFLNDKCGLVHGDVSLYNVTIVRFLRQILAASPPIQLKQANTDAPQGSTVIWEEGEACPPTGLVYELASGGSLIDYDYTREKNKPDSTTSGTLPYMAVALMKPRDPIAHRMDHDLESVCYVLLHIVRFSLGPVGTRIGGTRKSHRVAWWHHQRDIKVIKDNKVLDMQKIIKHLERYLSEYW</sequence>
<dbReference type="EMBL" id="KN817573">
    <property type="protein sequence ID" value="KJA19870.1"/>
    <property type="molecule type" value="Genomic_DNA"/>
</dbReference>
<dbReference type="InterPro" id="IPR040976">
    <property type="entry name" value="Pkinase_fungal"/>
</dbReference>
<dbReference type="SUPFAM" id="SSF56112">
    <property type="entry name" value="Protein kinase-like (PK-like)"/>
    <property type="match status" value="1"/>
</dbReference>
<proteinExistence type="predicted"/>
<accession>A0A0D2PIM1</accession>
<protein>
    <recommendedName>
        <fullName evidence="1">Fungal-type protein kinase domain-containing protein</fullName>
    </recommendedName>
</protein>
<dbReference type="AlphaFoldDB" id="A0A0D2PIM1"/>
<dbReference type="Gene3D" id="1.10.510.10">
    <property type="entry name" value="Transferase(Phosphotransferase) domain 1"/>
    <property type="match status" value="1"/>
</dbReference>
<dbReference type="OrthoDB" id="2682511at2759"/>
<evidence type="ECO:0000313" key="3">
    <source>
        <dbReference type="Proteomes" id="UP000054270"/>
    </source>
</evidence>
<feature type="domain" description="Fungal-type protein kinase" evidence="1">
    <location>
        <begin position="188"/>
        <end position="348"/>
    </location>
</feature>
<evidence type="ECO:0000313" key="2">
    <source>
        <dbReference type="EMBL" id="KJA19870.1"/>
    </source>
</evidence>
<feature type="domain" description="Fungal-type protein kinase" evidence="1">
    <location>
        <begin position="2"/>
        <end position="146"/>
    </location>
</feature>
<gene>
    <name evidence="2" type="ORF">HYPSUDRAFT_143273</name>
</gene>
<dbReference type="PANTHER" id="PTHR38248">
    <property type="entry name" value="FUNK1 6"/>
    <property type="match status" value="1"/>
</dbReference>
<keyword evidence="3" id="KW-1185">Reference proteome</keyword>